<dbReference type="InterPro" id="IPR035892">
    <property type="entry name" value="C2_domain_sf"/>
</dbReference>
<dbReference type="Pfam" id="PF22785">
    <property type="entry name" value="Tc-R-P"/>
    <property type="match status" value="1"/>
</dbReference>
<dbReference type="AlphaFoldDB" id="A0A7S3ZWP8"/>
<dbReference type="InterPro" id="IPR014020">
    <property type="entry name" value="Tensin_C2-dom"/>
</dbReference>
<dbReference type="InterPro" id="IPR029023">
    <property type="entry name" value="Tensin_phosphatase"/>
</dbReference>
<proteinExistence type="inferred from homology"/>
<dbReference type="GO" id="GO:0006629">
    <property type="term" value="P:lipid metabolic process"/>
    <property type="evidence" value="ECO:0007669"/>
    <property type="project" value="UniProtKB-KW"/>
</dbReference>
<keyword evidence="10" id="KW-1185">Reference proteome</keyword>
<evidence type="ECO:0000256" key="1">
    <source>
        <dbReference type="ARBA" id="ARBA00007881"/>
    </source>
</evidence>
<dbReference type="InterPro" id="IPR045101">
    <property type="entry name" value="PTP_PTEN"/>
</dbReference>
<dbReference type="CDD" id="cd14509">
    <property type="entry name" value="PTP_PTEN"/>
    <property type="match status" value="1"/>
</dbReference>
<name>A0A7S3ZWP8_9STRA</name>
<dbReference type="OrthoDB" id="16692at2759"/>
<dbReference type="SUPFAM" id="SSF49562">
    <property type="entry name" value="C2 domain (Calcium/lipid-binding domain, CaLB)"/>
    <property type="match status" value="1"/>
</dbReference>
<dbReference type="InterPro" id="IPR051281">
    <property type="entry name" value="Dual-spec_lipid-protein_phosph"/>
</dbReference>
<accession>A0A7S3ZWP8</accession>
<evidence type="ECO:0008006" key="11">
    <source>
        <dbReference type="Google" id="ProtNLM"/>
    </source>
</evidence>
<dbReference type="PANTHER" id="PTHR12305">
    <property type="entry name" value="PHOSPHATASE WITH HOMOLOGY TO TENSIN"/>
    <property type="match status" value="1"/>
</dbReference>
<sequence length="341" mass="39168">MAQLLQNKVRALVSKKKHRMREDGFDLDLTYVTPRIIAMGIPSVDYQKMYRNRIEDVERFLETRHSTNYKVYNLCSETRNTYAMTRFGGRFERFPFDDHSPPPLGLLYYFCESAHEWLSSHKEHVIAVHCKAGKGRTGTCISAYFLYARLYRTPAEAMAAYGSARTKNRKGVTIPSQRRFVEYFGHCCERRHVVDLDSVYTTHRFRDEDLGGRGWGTPCEHLLDQAWNARWRKQATDCPAPPRRVLILNGVRSTIGLVDVTCGSYVYSGLGGRLMKRVPLTEEVHVSIKGKKKGYGFWFHCSFVEGSILRITKAGLDKAWKDKAFPDDAAVELMFGPLTTR</sequence>
<dbReference type="EMBL" id="CAKKNE010000004">
    <property type="protein sequence ID" value="CAH0374966.1"/>
    <property type="molecule type" value="Genomic_DNA"/>
</dbReference>
<gene>
    <name evidence="8" type="ORF">PCAL00307_LOCUS11902</name>
    <name evidence="9" type="ORF">PECAL_4P22800</name>
</gene>
<keyword evidence="2" id="KW-0378">Hydrolase</keyword>
<evidence type="ECO:0000256" key="2">
    <source>
        <dbReference type="ARBA" id="ARBA00022801"/>
    </source>
</evidence>
<dbReference type="GO" id="GO:0004721">
    <property type="term" value="F:phosphoprotein phosphatase activity"/>
    <property type="evidence" value="ECO:0007669"/>
    <property type="project" value="UniProtKB-KW"/>
</dbReference>
<dbReference type="PROSITE" id="PS51182">
    <property type="entry name" value="C2_TENSIN"/>
    <property type="match status" value="1"/>
</dbReference>
<dbReference type="Gene3D" id="2.60.40.1110">
    <property type="match status" value="1"/>
</dbReference>
<evidence type="ECO:0000256" key="4">
    <source>
        <dbReference type="ARBA" id="ARBA00023098"/>
    </source>
</evidence>
<dbReference type="EMBL" id="HBIW01013861">
    <property type="protein sequence ID" value="CAE0696466.1"/>
    <property type="molecule type" value="Transcribed_RNA"/>
</dbReference>
<keyword evidence="3" id="KW-0904">Protein phosphatase</keyword>
<evidence type="ECO:0000313" key="8">
    <source>
        <dbReference type="EMBL" id="CAE0696466.1"/>
    </source>
</evidence>
<dbReference type="InterPro" id="IPR029021">
    <property type="entry name" value="Prot-tyrosine_phosphatase-like"/>
</dbReference>
<dbReference type="InterPro" id="IPR016130">
    <property type="entry name" value="Tyr_Pase_AS"/>
</dbReference>
<dbReference type="InterPro" id="IPR000387">
    <property type="entry name" value="Tyr_Pase_dom"/>
</dbReference>
<dbReference type="SUPFAM" id="SSF52799">
    <property type="entry name" value="(Phosphotyrosine protein) phosphatases II"/>
    <property type="match status" value="1"/>
</dbReference>
<dbReference type="Proteomes" id="UP000789595">
    <property type="component" value="Unassembled WGS sequence"/>
</dbReference>
<dbReference type="Gene3D" id="3.90.190.10">
    <property type="entry name" value="Protein tyrosine phosphatase superfamily"/>
    <property type="match status" value="1"/>
</dbReference>
<organism evidence="8">
    <name type="scientific">Pelagomonas calceolata</name>
    <dbReference type="NCBI Taxonomy" id="35677"/>
    <lineage>
        <taxon>Eukaryota</taxon>
        <taxon>Sar</taxon>
        <taxon>Stramenopiles</taxon>
        <taxon>Ochrophyta</taxon>
        <taxon>Pelagophyceae</taxon>
        <taxon>Pelagomonadales</taxon>
        <taxon>Pelagomonadaceae</taxon>
        <taxon>Pelagomonas</taxon>
    </lineage>
</organism>
<feature type="domain" description="C2 tensin-type" evidence="7">
    <location>
        <begin position="164"/>
        <end position="338"/>
    </location>
</feature>
<reference evidence="9" key="2">
    <citation type="submission" date="2021-11" db="EMBL/GenBank/DDBJ databases">
        <authorList>
            <consortium name="Genoscope - CEA"/>
            <person name="William W."/>
        </authorList>
    </citation>
    <scope>NUCLEOTIDE SEQUENCE</scope>
</reference>
<dbReference type="Pfam" id="PF10409">
    <property type="entry name" value="PTEN_C2"/>
    <property type="match status" value="1"/>
</dbReference>
<feature type="domain" description="Phosphatase tensin-type" evidence="6">
    <location>
        <begin position="18"/>
        <end position="191"/>
    </location>
</feature>
<protein>
    <recommendedName>
        <fullName evidence="11">Phosphatidylinositol-3,4,5-trisphosphate 3-phosphatase</fullName>
    </recommendedName>
</protein>
<evidence type="ECO:0000313" key="10">
    <source>
        <dbReference type="Proteomes" id="UP000789595"/>
    </source>
</evidence>
<dbReference type="PROSITE" id="PS50056">
    <property type="entry name" value="TYR_PHOSPHATASE_2"/>
    <property type="match status" value="1"/>
</dbReference>
<evidence type="ECO:0000259" key="7">
    <source>
        <dbReference type="PROSITE" id="PS51182"/>
    </source>
</evidence>
<feature type="domain" description="Tyrosine specific protein phosphatases" evidence="5">
    <location>
        <begin position="126"/>
        <end position="179"/>
    </location>
</feature>
<dbReference type="GO" id="GO:0005829">
    <property type="term" value="C:cytosol"/>
    <property type="evidence" value="ECO:0007669"/>
    <property type="project" value="TreeGrafter"/>
</dbReference>
<keyword evidence="4" id="KW-0443">Lipid metabolism</keyword>
<comment type="similarity">
    <text evidence="1">Belongs to the PTEN phosphatase protein family.</text>
</comment>
<evidence type="ECO:0000256" key="3">
    <source>
        <dbReference type="ARBA" id="ARBA00022912"/>
    </source>
</evidence>
<dbReference type="PROSITE" id="PS00383">
    <property type="entry name" value="TYR_PHOSPHATASE_1"/>
    <property type="match status" value="1"/>
</dbReference>
<evidence type="ECO:0000313" key="9">
    <source>
        <dbReference type="EMBL" id="CAH0374966.1"/>
    </source>
</evidence>
<evidence type="ECO:0000259" key="5">
    <source>
        <dbReference type="PROSITE" id="PS50056"/>
    </source>
</evidence>
<evidence type="ECO:0000259" key="6">
    <source>
        <dbReference type="PROSITE" id="PS51181"/>
    </source>
</evidence>
<dbReference type="PROSITE" id="PS51181">
    <property type="entry name" value="PPASE_TENSIN"/>
    <property type="match status" value="1"/>
</dbReference>
<reference evidence="8" key="1">
    <citation type="submission" date="2021-01" db="EMBL/GenBank/DDBJ databases">
        <authorList>
            <person name="Corre E."/>
            <person name="Pelletier E."/>
            <person name="Niang G."/>
            <person name="Scheremetjew M."/>
            <person name="Finn R."/>
            <person name="Kale V."/>
            <person name="Holt S."/>
            <person name="Cochrane G."/>
            <person name="Meng A."/>
            <person name="Brown T."/>
            <person name="Cohen L."/>
        </authorList>
    </citation>
    <scope>NUCLEOTIDE SEQUENCE</scope>
    <source>
        <strain evidence="8">CCMP1756</strain>
    </source>
</reference>
<dbReference type="GO" id="GO:0016314">
    <property type="term" value="F:phosphatidylinositol-3,4,5-trisphosphate 3-phosphatase activity"/>
    <property type="evidence" value="ECO:0007669"/>
    <property type="project" value="TreeGrafter"/>
</dbReference>